<comment type="caution">
    <text evidence="2">The sequence shown here is derived from an EMBL/GenBank/DDBJ whole genome shotgun (WGS) entry which is preliminary data.</text>
</comment>
<dbReference type="EMBL" id="JBHSCN010000005">
    <property type="protein sequence ID" value="MFC4243606.1"/>
    <property type="molecule type" value="Genomic_DNA"/>
</dbReference>
<gene>
    <name evidence="2" type="ORF">ACFOYW_09500</name>
</gene>
<proteinExistence type="predicted"/>
<evidence type="ECO:0000313" key="3">
    <source>
        <dbReference type="Proteomes" id="UP001595900"/>
    </source>
</evidence>
<evidence type="ECO:0000313" key="2">
    <source>
        <dbReference type="EMBL" id="MFC4243606.1"/>
    </source>
</evidence>
<accession>A0ABV8Q820</accession>
<organism evidence="2 3">
    <name type="scientific">Gryllotalpicola reticulitermitis</name>
    <dbReference type="NCBI Taxonomy" id="1184153"/>
    <lineage>
        <taxon>Bacteria</taxon>
        <taxon>Bacillati</taxon>
        <taxon>Actinomycetota</taxon>
        <taxon>Actinomycetes</taxon>
        <taxon>Micrococcales</taxon>
        <taxon>Microbacteriaceae</taxon>
        <taxon>Gryllotalpicola</taxon>
    </lineage>
</organism>
<evidence type="ECO:0000256" key="1">
    <source>
        <dbReference type="SAM" id="MobiDB-lite"/>
    </source>
</evidence>
<sequence>MEQDPMGRVRQFQMVLDELASAWVLDRQGGGDRASYSDRVLRNVDGEIETEFRSSTASAQPVCMAMPELFPQWGPSERGGSFFPMLVQRVGGHSILVTFQHEADPAYRTTMVVDERDGIARRRYGRSEAIIVTDVRVMEDEQTPGRPRFSRPLGPIPADY</sequence>
<feature type="region of interest" description="Disordered" evidence="1">
    <location>
        <begin position="141"/>
        <end position="160"/>
    </location>
</feature>
<protein>
    <submittedName>
        <fullName evidence="2">Uncharacterized protein</fullName>
    </submittedName>
</protein>
<dbReference type="RefSeq" id="WP_390228690.1">
    <property type="nucleotide sequence ID" value="NZ_JBHSCN010000005.1"/>
</dbReference>
<keyword evidence="3" id="KW-1185">Reference proteome</keyword>
<reference evidence="3" key="1">
    <citation type="journal article" date="2019" name="Int. J. Syst. Evol. Microbiol.">
        <title>The Global Catalogue of Microorganisms (GCM) 10K type strain sequencing project: providing services to taxonomists for standard genome sequencing and annotation.</title>
        <authorList>
            <consortium name="The Broad Institute Genomics Platform"/>
            <consortium name="The Broad Institute Genome Sequencing Center for Infectious Disease"/>
            <person name="Wu L."/>
            <person name="Ma J."/>
        </authorList>
    </citation>
    <scope>NUCLEOTIDE SEQUENCE [LARGE SCALE GENOMIC DNA]</scope>
    <source>
        <strain evidence="3">CGMCC 1.10363</strain>
    </source>
</reference>
<name>A0ABV8Q820_9MICO</name>
<dbReference type="Proteomes" id="UP001595900">
    <property type="component" value="Unassembled WGS sequence"/>
</dbReference>